<organism evidence="1 2">
    <name type="scientific">Hypoxylon rubiginosum</name>
    <dbReference type="NCBI Taxonomy" id="110542"/>
    <lineage>
        <taxon>Eukaryota</taxon>
        <taxon>Fungi</taxon>
        <taxon>Dikarya</taxon>
        <taxon>Ascomycota</taxon>
        <taxon>Pezizomycotina</taxon>
        <taxon>Sordariomycetes</taxon>
        <taxon>Xylariomycetidae</taxon>
        <taxon>Xylariales</taxon>
        <taxon>Hypoxylaceae</taxon>
        <taxon>Hypoxylon</taxon>
    </lineage>
</organism>
<evidence type="ECO:0000313" key="1">
    <source>
        <dbReference type="EMBL" id="KAI6091795.1"/>
    </source>
</evidence>
<keyword evidence="2" id="KW-1185">Reference proteome</keyword>
<dbReference type="EMBL" id="MU394285">
    <property type="protein sequence ID" value="KAI6091795.1"/>
    <property type="molecule type" value="Genomic_DNA"/>
</dbReference>
<comment type="caution">
    <text evidence="1">The sequence shown here is derived from an EMBL/GenBank/DDBJ whole genome shotgun (WGS) entry which is preliminary data.</text>
</comment>
<name>A0ACC0DHW4_9PEZI</name>
<gene>
    <name evidence="1" type="ORF">F4821DRAFT_280150</name>
</gene>
<reference evidence="1 2" key="1">
    <citation type="journal article" date="2022" name="New Phytol.">
        <title>Ecological generalism drives hyperdiversity of secondary metabolite gene clusters in xylarialean endophytes.</title>
        <authorList>
            <person name="Franco M.E.E."/>
            <person name="Wisecaver J.H."/>
            <person name="Arnold A.E."/>
            <person name="Ju Y.M."/>
            <person name="Slot J.C."/>
            <person name="Ahrendt S."/>
            <person name="Moore L.P."/>
            <person name="Eastman K.E."/>
            <person name="Scott K."/>
            <person name="Konkel Z."/>
            <person name="Mondo S.J."/>
            <person name="Kuo A."/>
            <person name="Hayes R.D."/>
            <person name="Haridas S."/>
            <person name="Andreopoulos B."/>
            <person name="Riley R."/>
            <person name="LaButti K."/>
            <person name="Pangilinan J."/>
            <person name="Lipzen A."/>
            <person name="Amirebrahimi M."/>
            <person name="Yan J."/>
            <person name="Adam C."/>
            <person name="Keymanesh K."/>
            <person name="Ng V."/>
            <person name="Louie K."/>
            <person name="Northen T."/>
            <person name="Drula E."/>
            <person name="Henrissat B."/>
            <person name="Hsieh H.M."/>
            <person name="Youens-Clark K."/>
            <person name="Lutzoni F."/>
            <person name="Miadlikowska J."/>
            <person name="Eastwood D.C."/>
            <person name="Hamelin R.C."/>
            <person name="Grigoriev I.V."/>
            <person name="U'Ren J.M."/>
        </authorList>
    </citation>
    <scope>NUCLEOTIDE SEQUENCE [LARGE SCALE GENOMIC DNA]</scope>
    <source>
        <strain evidence="1 2">ER1909</strain>
    </source>
</reference>
<protein>
    <submittedName>
        <fullName evidence="1">Uncharacterized protein</fullName>
    </submittedName>
</protein>
<accession>A0ACC0DHW4</accession>
<dbReference type="Proteomes" id="UP001497680">
    <property type="component" value="Unassembled WGS sequence"/>
</dbReference>
<sequence>MADPLAISAGIVQFTSVALRLCTKLHWFCSEMQDIPNTMAQLHQDLKQQLSMAQDIQAAHGKISHAATTAPATTGTHLEPILDDYLQAMKALLMTLESVTKKDGMGAFRQGWNAMRAVYKKNEILLLCDHLDRKKGLISIWLGNANLTWEKLEFSGFENDLTVIDALKTTLRELFMSQQASPLDEDCLGNTLLWEVLCIYRRRNLGVIRHEKGPPGHAYVSLIRYLLESGANPNFINAPDHSRAFPFESNGGTAMDQFAYELVEEELDLAETIYNDIVDAGGVFSSPIDGLKPIHPHFWFKIFKLQVQRLRLFPEQLELCGYSELVTTIIEQSEKDFQRLLRIFDLDHESPFNRLHAIHFAVTWPPALQQLISAGADINCEDDHGRRPIHLAVSLGETSAVEILLRADCALFTPWETLSLLQEALKHRYDDSEGRIQIIHSIIDGLVDRHERLRNLAFSGLPDSSPVLQNISSNCLRENLAPIIILELRKNNISIPAGLELDGKDIYDTFCQDAEIRLTPTLAERLWISRWYPG</sequence>
<proteinExistence type="predicted"/>
<evidence type="ECO:0000313" key="2">
    <source>
        <dbReference type="Proteomes" id="UP001497680"/>
    </source>
</evidence>